<evidence type="ECO:0008006" key="3">
    <source>
        <dbReference type="Google" id="ProtNLM"/>
    </source>
</evidence>
<evidence type="ECO:0000313" key="1">
    <source>
        <dbReference type="EMBL" id="GAA0862441.1"/>
    </source>
</evidence>
<comment type="caution">
    <text evidence="1">The sequence shown here is derived from an EMBL/GenBank/DDBJ whole genome shotgun (WGS) entry which is preliminary data.</text>
</comment>
<dbReference type="Proteomes" id="UP001500738">
    <property type="component" value="Unassembled WGS sequence"/>
</dbReference>
<protein>
    <recommendedName>
        <fullName evidence="3">HEAT repeat domain-containing protein</fullName>
    </recommendedName>
</protein>
<proteinExistence type="predicted"/>
<name>A0ABP3XD41_9SPHN</name>
<reference evidence="2" key="1">
    <citation type="journal article" date="2019" name="Int. J. Syst. Evol. Microbiol.">
        <title>The Global Catalogue of Microorganisms (GCM) 10K type strain sequencing project: providing services to taxonomists for standard genome sequencing and annotation.</title>
        <authorList>
            <consortium name="The Broad Institute Genomics Platform"/>
            <consortium name="The Broad Institute Genome Sequencing Center for Infectious Disease"/>
            <person name="Wu L."/>
            <person name="Ma J."/>
        </authorList>
    </citation>
    <scope>NUCLEOTIDE SEQUENCE [LARGE SCALE GENOMIC DNA]</scope>
    <source>
        <strain evidence="2">JCM 15910</strain>
    </source>
</reference>
<organism evidence="1 2">
    <name type="scientific">Sphingopyxis soli</name>
    <dbReference type="NCBI Taxonomy" id="592051"/>
    <lineage>
        <taxon>Bacteria</taxon>
        <taxon>Pseudomonadati</taxon>
        <taxon>Pseudomonadota</taxon>
        <taxon>Alphaproteobacteria</taxon>
        <taxon>Sphingomonadales</taxon>
        <taxon>Sphingomonadaceae</taxon>
        <taxon>Sphingopyxis</taxon>
    </lineage>
</organism>
<dbReference type="RefSeq" id="WP_215351151.1">
    <property type="nucleotide sequence ID" value="NZ_BAAAFE010000003.1"/>
</dbReference>
<dbReference type="EMBL" id="BAAAFE010000003">
    <property type="protein sequence ID" value="GAA0862441.1"/>
    <property type="molecule type" value="Genomic_DNA"/>
</dbReference>
<accession>A0ABP3XD41</accession>
<keyword evidence="2" id="KW-1185">Reference proteome</keyword>
<sequence>MTLPQPFQSVRAAALAVLNDHADGLTWKAGAFLGQCCVADRDLSEKQRSWLGSILARAGLPDLAEQAK</sequence>
<evidence type="ECO:0000313" key="2">
    <source>
        <dbReference type="Proteomes" id="UP001500738"/>
    </source>
</evidence>
<gene>
    <name evidence="1" type="ORF">GCM10009115_09110</name>
</gene>